<evidence type="ECO:0000313" key="16">
    <source>
        <dbReference type="EMBL" id="ORZ35091.1"/>
    </source>
</evidence>
<evidence type="ECO:0000256" key="8">
    <source>
        <dbReference type="ARBA" id="ARBA00022837"/>
    </source>
</evidence>
<dbReference type="InterPro" id="IPR002048">
    <property type="entry name" value="EF_hand_dom"/>
</dbReference>
<dbReference type="GO" id="GO:0005509">
    <property type="term" value="F:calcium ion binding"/>
    <property type="evidence" value="ECO:0007669"/>
    <property type="project" value="InterPro"/>
</dbReference>
<dbReference type="AlphaFoldDB" id="A0A1Y2HMR2"/>
<keyword evidence="4" id="KW-0109">Calcium transport</keyword>
<comment type="caution">
    <text evidence="16">The sequence shown here is derived from an EMBL/GenBank/DDBJ whole genome shotgun (WGS) entry which is preliminary data.</text>
</comment>
<evidence type="ECO:0000256" key="14">
    <source>
        <dbReference type="SAM" id="MobiDB-lite"/>
    </source>
</evidence>
<feature type="region of interest" description="Disordered" evidence="14">
    <location>
        <begin position="76"/>
        <end position="99"/>
    </location>
</feature>
<evidence type="ECO:0000256" key="1">
    <source>
        <dbReference type="ARBA" id="ARBA00004273"/>
    </source>
</evidence>
<comment type="subcellular location">
    <subcellularLocation>
        <location evidence="1">Mitochondrion inner membrane</location>
    </subcellularLocation>
    <subcellularLocation>
        <location evidence="2">Mitochondrion intermembrane space</location>
    </subcellularLocation>
</comment>
<keyword evidence="11" id="KW-0496">Mitochondrion</keyword>
<evidence type="ECO:0000256" key="4">
    <source>
        <dbReference type="ARBA" id="ARBA00022568"/>
    </source>
</evidence>
<dbReference type="InterPro" id="IPR011992">
    <property type="entry name" value="EF-hand-dom_pair"/>
</dbReference>
<dbReference type="GO" id="GO:0005758">
    <property type="term" value="C:mitochondrial intermembrane space"/>
    <property type="evidence" value="ECO:0007669"/>
    <property type="project" value="UniProtKB-SubCell"/>
</dbReference>
<keyword evidence="3" id="KW-0813">Transport</keyword>
<dbReference type="GO" id="GO:0036444">
    <property type="term" value="P:calcium import into the mitochondrion"/>
    <property type="evidence" value="ECO:0007669"/>
    <property type="project" value="TreeGrafter"/>
</dbReference>
<keyword evidence="12" id="KW-0472">Membrane</keyword>
<name>A0A1Y2HMR2_9FUNG</name>
<evidence type="ECO:0000259" key="15">
    <source>
        <dbReference type="PROSITE" id="PS50222"/>
    </source>
</evidence>
<dbReference type="OrthoDB" id="5859791at2759"/>
<dbReference type="Pfam" id="PF13833">
    <property type="entry name" value="EF-hand_8"/>
    <property type="match status" value="1"/>
</dbReference>
<protein>
    <recommendedName>
        <fullName evidence="15">EF-hand domain-containing protein</fullName>
    </recommendedName>
</protein>
<evidence type="ECO:0000256" key="11">
    <source>
        <dbReference type="ARBA" id="ARBA00023128"/>
    </source>
</evidence>
<dbReference type="PROSITE" id="PS00018">
    <property type="entry name" value="EF_HAND_1"/>
    <property type="match status" value="1"/>
</dbReference>
<dbReference type="Proteomes" id="UP000193411">
    <property type="component" value="Unassembled WGS sequence"/>
</dbReference>
<keyword evidence="17" id="KW-1185">Reference proteome</keyword>
<evidence type="ECO:0000256" key="13">
    <source>
        <dbReference type="ARBA" id="ARBA00038333"/>
    </source>
</evidence>
<evidence type="ECO:0000256" key="12">
    <source>
        <dbReference type="ARBA" id="ARBA00023136"/>
    </source>
</evidence>
<dbReference type="InterPro" id="IPR018247">
    <property type="entry name" value="EF_Hand_1_Ca_BS"/>
</dbReference>
<dbReference type="GO" id="GO:0051560">
    <property type="term" value="P:mitochondrial calcium ion homeostasis"/>
    <property type="evidence" value="ECO:0007669"/>
    <property type="project" value="TreeGrafter"/>
</dbReference>
<comment type="similarity">
    <text evidence="13">Belongs to the MICU1 family. MICU1 subfamily.</text>
</comment>
<dbReference type="PANTHER" id="PTHR12294:SF1">
    <property type="entry name" value="CALCIUM UPTAKE PROTEIN 1, MITOCHONDRIAL"/>
    <property type="match status" value="1"/>
</dbReference>
<keyword evidence="6" id="KW-0677">Repeat</keyword>
<gene>
    <name evidence="16" type="ORF">BCR44DRAFT_1435067</name>
</gene>
<organism evidence="16 17">
    <name type="scientific">Catenaria anguillulae PL171</name>
    <dbReference type="NCBI Taxonomy" id="765915"/>
    <lineage>
        <taxon>Eukaryota</taxon>
        <taxon>Fungi</taxon>
        <taxon>Fungi incertae sedis</taxon>
        <taxon>Blastocladiomycota</taxon>
        <taxon>Blastocladiomycetes</taxon>
        <taxon>Blastocladiales</taxon>
        <taxon>Catenariaceae</taxon>
        <taxon>Catenaria</taxon>
    </lineage>
</organism>
<evidence type="ECO:0000256" key="6">
    <source>
        <dbReference type="ARBA" id="ARBA00022737"/>
    </source>
</evidence>
<evidence type="ECO:0000256" key="2">
    <source>
        <dbReference type="ARBA" id="ARBA00004569"/>
    </source>
</evidence>
<evidence type="ECO:0000313" key="17">
    <source>
        <dbReference type="Proteomes" id="UP000193411"/>
    </source>
</evidence>
<dbReference type="GO" id="GO:1990246">
    <property type="term" value="C:uniplex complex"/>
    <property type="evidence" value="ECO:0007669"/>
    <property type="project" value="TreeGrafter"/>
</dbReference>
<evidence type="ECO:0000256" key="9">
    <source>
        <dbReference type="ARBA" id="ARBA00022946"/>
    </source>
</evidence>
<dbReference type="InterPro" id="IPR039800">
    <property type="entry name" value="MICU1/2/3"/>
</dbReference>
<keyword evidence="7" id="KW-0999">Mitochondrion inner membrane</keyword>
<keyword evidence="5" id="KW-0479">Metal-binding</keyword>
<reference evidence="16 17" key="1">
    <citation type="submission" date="2016-07" db="EMBL/GenBank/DDBJ databases">
        <title>Pervasive Adenine N6-methylation of Active Genes in Fungi.</title>
        <authorList>
            <consortium name="DOE Joint Genome Institute"/>
            <person name="Mondo S.J."/>
            <person name="Dannebaum R.O."/>
            <person name="Kuo R.C."/>
            <person name="Labutti K."/>
            <person name="Haridas S."/>
            <person name="Kuo A."/>
            <person name="Salamov A."/>
            <person name="Ahrendt S.R."/>
            <person name="Lipzen A."/>
            <person name="Sullivan W."/>
            <person name="Andreopoulos W.B."/>
            <person name="Clum A."/>
            <person name="Lindquist E."/>
            <person name="Daum C."/>
            <person name="Ramamoorthy G.K."/>
            <person name="Gryganskyi A."/>
            <person name="Culley D."/>
            <person name="Magnuson J.K."/>
            <person name="James T.Y."/>
            <person name="O'Malley M.A."/>
            <person name="Stajich J.E."/>
            <person name="Spatafora J.W."/>
            <person name="Visel A."/>
            <person name="Grigoriev I.V."/>
        </authorList>
    </citation>
    <scope>NUCLEOTIDE SEQUENCE [LARGE SCALE GENOMIC DNA]</scope>
    <source>
        <strain evidence="16 17">PL171</strain>
    </source>
</reference>
<dbReference type="SUPFAM" id="SSF47473">
    <property type="entry name" value="EF-hand"/>
    <property type="match status" value="1"/>
</dbReference>
<dbReference type="STRING" id="765915.A0A1Y2HMR2"/>
<accession>A0A1Y2HMR2</accession>
<keyword evidence="10" id="KW-0406">Ion transport</keyword>
<evidence type="ECO:0000256" key="7">
    <source>
        <dbReference type="ARBA" id="ARBA00022792"/>
    </source>
</evidence>
<evidence type="ECO:0000256" key="10">
    <source>
        <dbReference type="ARBA" id="ARBA00023065"/>
    </source>
</evidence>
<dbReference type="PROSITE" id="PS50222">
    <property type="entry name" value="EF_HAND_2"/>
    <property type="match status" value="1"/>
</dbReference>
<proteinExistence type="inferred from homology"/>
<dbReference type="PANTHER" id="PTHR12294">
    <property type="entry name" value="EF HAND DOMAIN FAMILY A1,A2-RELATED"/>
    <property type="match status" value="1"/>
</dbReference>
<evidence type="ECO:0000256" key="5">
    <source>
        <dbReference type="ARBA" id="ARBA00022723"/>
    </source>
</evidence>
<keyword evidence="8" id="KW-0106">Calcium</keyword>
<dbReference type="EMBL" id="MCFL01000024">
    <property type="protein sequence ID" value="ORZ35091.1"/>
    <property type="molecule type" value="Genomic_DNA"/>
</dbReference>
<evidence type="ECO:0000256" key="3">
    <source>
        <dbReference type="ARBA" id="ARBA00022448"/>
    </source>
</evidence>
<feature type="domain" description="EF-hand" evidence="15">
    <location>
        <begin position="398"/>
        <end position="433"/>
    </location>
</feature>
<dbReference type="Gene3D" id="1.10.238.10">
    <property type="entry name" value="EF-hand"/>
    <property type="match status" value="1"/>
</dbReference>
<sequence length="508" mass="53443">MSLLRSYAARVLLPPNSLLPNGGGRVVIHGAGPVTEAPAQAILAAACAASVLIGIFSEVLWYKFSPHAAAAAGANTNTTATKSSGRSVHAEPATRSAHATATTKALDIGGNSLLAARLAHLTHLSSLPLYDAYCSDAASAGLSIPDAVRALVRALPDDATAPGEASSSDLNDPALPEYLSPLTSLLTATALANGSVPSDPILTPADLLLIGKLLSTPCGTLSADELKRAVTTACGHPLWPVSPDQDHVVVEDGQGQSWIHPLFPHGQQIHLHEFTHFLTSLRKSLSSAIYSTHASALNGTVMTGADFAWVLLAMYTGTGDDALGARARLVQVTSDAQLAQASVSKEEWAAFDELVHRTGEFLEAVRVVSNVTEMEVRADRTIDSELFLRAARAIGVYLSPVQIDVMCRVLDTNGDGRLSVLEFLRLSDSLTSLGLGLSPANFPHKLHARSLDPSAPLAQILRSSTGSSVLDIVRELPERTARWWSCVQTAPGPWTLGVKEGSGGCRQH</sequence>
<keyword evidence="9" id="KW-0809">Transit peptide</keyword>